<name>A0A8H7E464_9EURO</name>
<reference evidence="2" key="1">
    <citation type="submission" date="2020-02" db="EMBL/GenBank/DDBJ databases">
        <authorList>
            <person name="Palmer J.M."/>
        </authorList>
    </citation>
    <scope>NUCLEOTIDE SEQUENCE</scope>
    <source>
        <strain evidence="2">EPUS1.4</strain>
        <tissue evidence="2">Thallus</tissue>
    </source>
</reference>
<accession>A0A8H7E464</accession>
<evidence type="ECO:0008006" key="4">
    <source>
        <dbReference type="Google" id="ProtNLM"/>
    </source>
</evidence>
<keyword evidence="1" id="KW-0732">Signal</keyword>
<evidence type="ECO:0000256" key="1">
    <source>
        <dbReference type="SAM" id="SignalP"/>
    </source>
</evidence>
<dbReference type="OrthoDB" id="2153847at2759"/>
<protein>
    <recommendedName>
        <fullName evidence="4">Cell wall protein</fullName>
    </recommendedName>
</protein>
<dbReference type="Proteomes" id="UP000606974">
    <property type="component" value="Unassembled WGS sequence"/>
</dbReference>
<evidence type="ECO:0000313" key="3">
    <source>
        <dbReference type="Proteomes" id="UP000606974"/>
    </source>
</evidence>
<comment type="caution">
    <text evidence="2">The sequence shown here is derived from an EMBL/GenBank/DDBJ whole genome shotgun (WGS) entry which is preliminary data.</text>
</comment>
<feature type="signal peptide" evidence="1">
    <location>
        <begin position="1"/>
        <end position="18"/>
    </location>
</feature>
<keyword evidence="3" id="KW-1185">Reference proteome</keyword>
<evidence type="ECO:0000313" key="2">
    <source>
        <dbReference type="EMBL" id="KAF7507508.1"/>
    </source>
</evidence>
<gene>
    <name evidence="2" type="ORF">GJ744_010439</name>
</gene>
<dbReference type="AlphaFoldDB" id="A0A8H7E464"/>
<proteinExistence type="predicted"/>
<organism evidence="2 3">
    <name type="scientific">Endocarpon pusillum</name>
    <dbReference type="NCBI Taxonomy" id="364733"/>
    <lineage>
        <taxon>Eukaryota</taxon>
        <taxon>Fungi</taxon>
        <taxon>Dikarya</taxon>
        <taxon>Ascomycota</taxon>
        <taxon>Pezizomycotina</taxon>
        <taxon>Eurotiomycetes</taxon>
        <taxon>Chaetothyriomycetidae</taxon>
        <taxon>Verrucariales</taxon>
        <taxon>Verrucariaceae</taxon>
        <taxon>Endocarpon</taxon>
    </lineage>
</organism>
<feature type="chain" id="PRO_5034187273" description="Cell wall protein" evidence="1">
    <location>
        <begin position="19"/>
        <end position="513"/>
    </location>
</feature>
<dbReference type="EMBL" id="JAACFV010000068">
    <property type="protein sequence ID" value="KAF7507508.1"/>
    <property type="molecule type" value="Genomic_DNA"/>
</dbReference>
<sequence>MKTNFIISFIALLTLAAARPMPKEAKLLRREVPQEHSHEPFITTVRASLNLNNPKGFGDPVFGLLGNKAAAGGLGQLADVECLQQAIADQAFTNAKAANDVQGMASALIYRALERNTAKVGQASNTCTSIQAINPEIAALQQHQDPASQGAAEGNRAIVLELAKQISAVGGDPQDALKSGTFQPGDLADASGKGNTCDDQNDPEGCIFTQKLLVEDATAEEITAAVGGGTGGGSPAPVVDPAAGAASVSAADTNPAPATVMGSGMAAGGDFAASTVDPAASAAFVSAADTNPATATDMGTGMTADAAAVGIAVDTAVTGASKMAVDMAPEMAVDMAAEMALDMAAGSGYAQGAQHIGTQPVANANQQANTGTVQNNTPSTAVQAADVPLAAAGGQNGTAATTQTGAAAAAPAGLDFGFCPNAGIVFGPGFDGRKEDSFQPADTTQFTHGSAQNIDIITDFMCDRFGDRCGANEATNAACMAATAATKGKTGQAAATAWNEALGLTNVPNLTGA</sequence>